<dbReference type="Pfam" id="PF00126">
    <property type="entry name" value="HTH_1"/>
    <property type="match status" value="1"/>
</dbReference>
<keyword evidence="4" id="KW-0804">Transcription</keyword>
<evidence type="ECO:0000259" key="5">
    <source>
        <dbReference type="PROSITE" id="PS50931"/>
    </source>
</evidence>
<evidence type="ECO:0000256" key="4">
    <source>
        <dbReference type="ARBA" id="ARBA00023163"/>
    </source>
</evidence>
<protein>
    <submittedName>
        <fullName evidence="6">LysR family transcriptional regulator</fullName>
    </submittedName>
</protein>
<dbReference type="InterPro" id="IPR036388">
    <property type="entry name" value="WH-like_DNA-bd_sf"/>
</dbReference>
<evidence type="ECO:0000313" key="7">
    <source>
        <dbReference type="Proteomes" id="UP000584642"/>
    </source>
</evidence>
<evidence type="ECO:0000256" key="2">
    <source>
        <dbReference type="ARBA" id="ARBA00023015"/>
    </source>
</evidence>
<dbReference type="SUPFAM" id="SSF46785">
    <property type="entry name" value="Winged helix' DNA-binding domain"/>
    <property type="match status" value="1"/>
</dbReference>
<dbReference type="Proteomes" id="UP000584642">
    <property type="component" value="Unassembled WGS sequence"/>
</dbReference>
<keyword evidence="2" id="KW-0805">Transcription regulation</keyword>
<dbReference type="SUPFAM" id="SSF53850">
    <property type="entry name" value="Periplasmic binding protein-like II"/>
    <property type="match status" value="1"/>
</dbReference>
<dbReference type="InterPro" id="IPR000847">
    <property type="entry name" value="LysR_HTH_N"/>
</dbReference>
<dbReference type="PANTHER" id="PTHR30126">
    <property type="entry name" value="HTH-TYPE TRANSCRIPTIONAL REGULATOR"/>
    <property type="match status" value="1"/>
</dbReference>
<keyword evidence="3" id="KW-0238">DNA-binding</keyword>
<organism evidence="6 7">
    <name type="scientific">Azospirillum oleiclasticum</name>
    <dbReference type="NCBI Taxonomy" id="2735135"/>
    <lineage>
        <taxon>Bacteria</taxon>
        <taxon>Pseudomonadati</taxon>
        <taxon>Pseudomonadota</taxon>
        <taxon>Alphaproteobacteria</taxon>
        <taxon>Rhodospirillales</taxon>
        <taxon>Azospirillaceae</taxon>
        <taxon>Azospirillum</taxon>
    </lineage>
</organism>
<evidence type="ECO:0000313" key="6">
    <source>
        <dbReference type="EMBL" id="NYZ19996.1"/>
    </source>
</evidence>
<name>A0ABX2T736_9PROT</name>
<dbReference type="EMBL" id="JABFDB010000005">
    <property type="protein sequence ID" value="NYZ19996.1"/>
    <property type="molecule type" value="Genomic_DNA"/>
</dbReference>
<feature type="domain" description="HTH lysR-type" evidence="5">
    <location>
        <begin position="13"/>
        <end position="69"/>
    </location>
</feature>
<dbReference type="RefSeq" id="WP_180281769.1">
    <property type="nucleotide sequence ID" value="NZ_JABFDB010000005.1"/>
</dbReference>
<keyword evidence="7" id="KW-1185">Reference proteome</keyword>
<dbReference type="InterPro" id="IPR036390">
    <property type="entry name" value="WH_DNA-bd_sf"/>
</dbReference>
<evidence type="ECO:0000256" key="1">
    <source>
        <dbReference type="ARBA" id="ARBA00009437"/>
    </source>
</evidence>
<evidence type="ECO:0000256" key="3">
    <source>
        <dbReference type="ARBA" id="ARBA00023125"/>
    </source>
</evidence>
<comment type="caution">
    <text evidence="6">The sequence shown here is derived from an EMBL/GenBank/DDBJ whole genome shotgun (WGS) entry which is preliminary data.</text>
</comment>
<dbReference type="PANTHER" id="PTHR30126:SF98">
    <property type="entry name" value="HTH-TYPE TRANSCRIPTIONAL ACTIVATOR BAUR"/>
    <property type="match status" value="1"/>
</dbReference>
<accession>A0ABX2T736</accession>
<dbReference type="InterPro" id="IPR005119">
    <property type="entry name" value="LysR_subst-bd"/>
</dbReference>
<sequence length="312" mass="34772">MTPPDLPDLTAADLRLLRVFMTVAECGSFAAAQIELNVRQSTLSTQMATLEARLGEKLCRRGRGGFELTEKGRVVYDAGRQLFAGLAAFQDHLSGIRTRLTGELHLAIVDNVATNPANRLSDAIDRFKRRENEVEIRLELLPPAEIERGVLEGRFHLGIAPFFQHVPGLDYAPLFREAQALYCGARHPLHARADPLLPMEAIREAAYVARGYMAKARLPQLADLEPAATAVHMEAIALFILSGRYIGYLPEHYAAQWVAIGEMRALRPDQLRYQSRFEVATLHRLPQPLVLATFLQDLRDAHATVLSSETTM</sequence>
<dbReference type="Gene3D" id="1.10.10.10">
    <property type="entry name" value="Winged helix-like DNA-binding domain superfamily/Winged helix DNA-binding domain"/>
    <property type="match status" value="1"/>
</dbReference>
<dbReference type="Pfam" id="PF03466">
    <property type="entry name" value="LysR_substrate"/>
    <property type="match status" value="1"/>
</dbReference>
<comment type="similarity">
    <text evidence="1">Belongs to the LysR transcriptional regulatory family.</text>
</comment>
<gene>
    <name evidence="6" type="ORF">HND93_09745</name>
</gene>
<proteinExistence type="inferred from homology"/>
<dbReference type="PROSITE" id="PS50931">
    <property type="entry name" value="HTH_LYSR"/>
    <property type="match status" value="1"/>
</dbReference>
<dbReference type="CDD" id="cd05466">
    <property type="entry name" value="PBP2_LTTR_substrate"/>
    <property type="match status" value="1"/>
</dbReference>
<dbReference type="Gene3D" id="3.40.190.10">
    <property type="entry name" value="Periplasmic binding protein-like II"/>
    <property type="match status" value="1"/>
</dbReference>
<reference evidence="6 7" key="1">
    <citation type="submission" date="2020-05" db="EMBL/GenBank/DDBJ databases">
        <title>Azospirillum oleiclasticum sp. nov, a nitrogen-fixing and heavy crude oil-emulsifying bacterium isolated from the crude oil of Yumen Oilfield.</title>
        <authorList>
            <person name="Wu D."/>
            <person name="Cai M."/>
            <person name="Zhang X."/>
        </authorList>
    </citation>
    <scope>NUCLEOTIDE SEQUENCE [LARGE SCALE GENOMIC DNA]</scope>
    <source>
        <strain evidence="6 7">ROY-1-1-2</strain>
    </source>
</reference>